<reference evidence="2 3" key="1">
    <citation type="submission" date="2019-01" db="EMBL/GenBank/DDBJ databases">
        <title>Draft genome sequences of three monokaryotic isolates of the white-rot basidiomycete fungus Dichomitus squalens.</title>
        <authorList>
            <consortium name="DOE Joint Genome Institute"/>
            <person name="Lopez S.C."/>
            <person name="Andreopoulos B."/>
            <person name="Pangilinan J."/>
            <person name="Lipzen A."/>
            <person name="Riley R."/>
            <person name="Ahrendt S."/>
            <person name="Ng V."/>
            <person name="Barry K."/>
            <person name="Daum C."/>
            <person name="Grigoriev I.V."/>
            <person name="Hilden K.S."/>
            <person name="Makela M.R."/>
            <person name="de Vries R.P."/>
        </authorList>
    </citation>
    <scope>NUCLEOTIDE SEQUENCE [LARGE SCALE GENOMIC DNA]</scope>
    <source>
        <strain evidence="2 3">CBS 464.89</strain>
    </source>
</reference>
<accession>A0A4Q9P0F3</accession>
<keyword evidence="3" id="KW-1185">Reference proteome</keyword>
<feature type="compositionally biased region" description="Low complexity" evidence="1">
    <location>
        <begin position="425"/>
        <end position="439"/>
    </location>
</feature>
<evidence type="ECO:0000313" key="3">
    <source>
        <dbReference type="Proteomes" id="UP000292082"/>
    </source>
</evidence>
<dbReference type="AlphaFoldDB" id="A0A4Q9P0F3"/>
<organism evidence="2 3">
    <name type="scientific">Dichomitus squalens</name>
    <dbReference type="NCBI Taxonomy" id="114155"/>
    <lineage>
        <taxon>Eukaryota</taxon>
        <taxon>Fungi</taxon>
        <taxon>Dikarya</taxon>
        <taxon>Basidiomycota</taxon>
        <taxon>Agaricomycotina</taxon>
        <taxon>Agaricomycetes</taxon>
        <taxon>Polyporales</taxon>
        <taxon>Polyporaceae</taxon>
        <taxon>Dichomitus</taxon>
    </lineage>
</organism>
<protein>
    <submittedName>
        <fullName evidence="2">Uncharacterized protein</fullName>
    </submittedName>
</protein>
<gene>
    <name evidence="2" type="ORF">BD310DRAFT_946330</name>
</gene>
<evidence type="ECO:0000256" key="1">
    <source>
        <dbReference type="SAM" id="MobiDB-lite"/>
    </source>
</evidence>
<sequence>MAFLVASRRDGYAYRRLPFFTNLELSLGPHPSDEVVWYLAETLYSIRLQATYFTSLDLSYANRLLSPHLPLAFVIASLTTLKRIFLEGFGRNCGSMIRRMQSALLDVKLFREGKNCREGIEFPLLHPDNDPILLLQPFHLTLQSFRTDLPIHALHGLRYLNMTTLNLGNIEKPAVSIYVAAFPNLLRLAISFRTTDVLHPSGESDNRRLSIAQQVQYDTWRSLDKVEGELDDLYMLGLTCPVNEVEIVGIFMPYPFSCSPEDTAQAHMIRELMMCARPRRVVLSFVGTAWLVDTWNFEFLCEETALQSLESLEFRVIVGEPHEDAEHMEDFLTCVDIVLSSLGPARFSLTLDWSQAEPQMDVESGLLVTPWDELRDLALDEHVSCFLRSSRQASEMHLVGPDGWRRDVVHYSMAPRSSGSEIPVASASSEGASLAGASA</sequence>
<proteinExistence type="predicted"/>
<name>A0A4Q9P0F3_9APHY</name>
<evidence type="ECO:0000313" key="2">
    <source>
        <dbReference type="EMBL" id="TBU61895.1"/>
    </source>
</evidence>
<feature type="region of interest" description="Disordered" evidence="1">
    <location>
        <begin position="416"/>
        <end position="439"/>
    </location>
</feature>
<dbReference type="EMBL" id="ML145096">
    <property type="protein sequence ID" value="TBU61895.1"/>
    <property type="molecule type" value="Genomic_DNA"/>
</dbReference>
<dbReference type="Proteomes" id="UP000292082">
    <property type="component" value="Unassembled WGS sequence"/>
</dbReference>